<keyword evidence="5" id="KW-0808">Transferase</keyword>
<dbReference type="Gene3D" id="3.30.565.10">
    <property type="entry name" value="Histidine kinase-like ATPase, C-terminal domain"/>
    <property type="match status" value="1"/>
</dbReference>
<evidence type="ECO:0000256" key="4">
    <source>
        <dbReference type="ARBA" id="ARBA00022553"/>
    </source>
</evidence>
<feature type="compositionally biased region" description="Polar residues" evidence="11">
    <location>
        <begin position="642"/>
        <end position="658"/>
    </location>
</feature>
<dbReference type="SUPFAM" id="SSF52172">
    <property type="entry name" value="CheY-like"/>
    <property type="match status" value="1"/>
</dbReference>
<keyword evidence="4 10" id="KW-0597">Phosphoprotein</keyword>
<dbReference type="Pfam" id="PF01627">
    <property type="entry name" value="Hpt"/>
    <property type="match status" value="1"/>
</dbReference>
<dbReference type="PROSITE" id="PS50109">
    <property type="entry name" value="HIS_KIN"/>
    <property type="match status" value="1"/>
</dbReference>
<organism evidence="16 17">
    <name type="scientific">Amphritea atlantica</name>
    <dbReference type="NCBI Taxonomy" id="355243"/>
    <lineage>
        <taxon>Bacteria</taxon>
        <taxon>Pseudomonadati</taxon>
        <taxon>Pseudomonadota</taxon>
        <taxon>Gammaproteobacteria</taxon>
        <taxon>Oceanospirillales</taxon>
        <taxon>Oceanospirillaceae</taxon>
        <taxon>Amphritea</taxon>
    </lineage>
</organism>
<evidence type="ECO:0000256" key="8">
    <source>
        <dbReference type="ARBA" id="ARBA00035100"/>
    </source>
</evidence>
<evidence type="ECO:0000256" key="7">
    <source>
        <dbReference type="ARBA" id="ARBA00023012"/>
    </source>
</evidence>
<feature type="region of interest" description="Disordered" evidence="11">
    <location>
        <begin position="642"/>
        <end position="675"/>
    </location>
</feature>
<dbReference type="RefSeq" id="WP_245756491.1">
    <property type="nucleotide sequence ID" value="NZ_AP025284.1"/>
</dbReference>
<dbReference type="FunFam" id="3.30.565.10:FF:000016">
    <property type="entry name" value="Chemotaxis protein CheA, putative"/>
    <property type="match status" value="1"/>
</dbReference>
<dbReference type="InterPro" id="IPR001789">
    <property type="entry name" value="Sig_transdc_resp-reg_receiver"/>
</dbReference>
<evidence type="ECO:0000256" key="10">
    <source>
        <dbReference type="PROSITE-ProRule" id="PRU00169"/>
    </source>
</evidence>
<dbReference type="GO" id="GO:0006935">
    <property type="term" value="P:chemotaxis"/>
    <property type="evidence" value="ECO:0007669"/>
    <property type="project" value="InterPro"/>
</dbReference>
<evidence type="ECO:0000259" key="15">
    <source>
        <dbReference type="PROSITE" id="PS50894"/>
    </source>
</evidence>
<dbReference type="SMART" id="SM00387">
    <property type="entry name" value="HATPase_c"/>
    <property type="match status" value="1"/>
</dbReference>
<evidence type="ECO:0000256" key="3">
    <source>
        <dbReference type="ARBA" id="ARBA00021495"/>
    </source>
</evidence>
<evidence type="ECO:0000256" key="2">
    <source>
        <dbReference type="ARBA" id="ARBA00012438"/>
    </source>
</evidence>
<dbReference type="Pfam" id="PF02518">
    <property type="entry name" value="HATPase_c"/>
    <property type="match status" value="1"/>
</dbReference>
<evidence type="ECO:0000259" key="13">
    <source>
        <dbReference type="PROSITE" id="PS50110"/>
    </source>
</evidence>
<keyword evidence="7" id="KW-0902">Two-component regulatory system</keyword>
<dbReference type="Proteomes" id="UP000198749">
    <property type="component" value="Unassembled WGS sequence"/>
</dbReference>
<name>A0A1H9E499_9GAMM</name>
<dbReference type="EMBL" id="FOGB01000002">
    <property type="protein sequence ID" value="SEQ20556.1"/>
    <property type="molecule type" value="Genomic_DNA"/>
</dbReference>
<feature type="domain" description="Histidine kinase" evidence="12">
    <location>
        <begin position="756"/>
        <end position="996"/>
    </location>
</feature>
<accession>A0A1H9E499</accession>
<dbReference type="SMART" id="SM00448">
    <property type="entry name" value="REC"/>
    <property type="match status" value="1"/>
</dbReference>
<evidence type="ECO:0000256" key="1">
    <source>
        <dbReference type="ARBA" id="ARBA00000085"/>
    </source>
</evidence>
<feature type="modified residue" description="4-aspartylphosphate" evidence="10">
    <location>
        <position position="1202"/>
    </location>
</feature>
<dbReference type="InterPro" id="IPR011006">
    <property type="entry name" value="CheY-like_superfamily"/>
</dbReference>
<dbReference type="PANTHER" id="PTHR43395:SF8">
    <property type="entry name" value="HISTIDINE KINASE"/>
    <property type="match status" value="1"/>
</dbReference>
<dbReference type="SMART" id="SM00260">
    <property type="entry name" value="CheW"/>
    <property type="match status" value="1"/>
</dbReference>
<dbReference type="InterPro" id="IPR005467">
    <property type="entry name" value="His_kinase_dom"/>
</dbReference>
<dbReference type="STRING" id="355243.SAMN03080615_00682"/>
<comment type="function">
    <text evidence="8">Involved in the transmission of sensory signals from the chemoreceptors to the flagellar motors. CheA is autophosphorylated; it can transfer its phosphate group to either CheB or CheY.</text>
</comment>
<feature type="modified residue" description="Phosphohistidine" evidence="9">
    <location>
        <position position="545"/>
    </location>
</feature>
<evidence type="ECO:0000256" key="11">
    <source>
        <dbReference type="SAM" id="MobiDB-lite"/>
    </source>
</evidence>
<dbReference type="InterPro" id="IPR036641">
    <property type="entry name" value="HPT_dom_sf"/>
</dbReference>
<dbReference type="Gene3D" id="2.30.30.40">
    <property type="entry name" value="SH3 Domains"/>
    <property type="match status" value="1"/>
</dbReference>
<reference evidence="17" key="1">
    <citation type="submission" date="2016-10" db="EMBL/GenBank/DDBJ databases">
        <authorList>
            <person name="Varghese N."/>
            <person name="Submissions S."/>
        </authorList>
    </citation>
    <scope>NUCLEOTIDE SEQUENCE [LARGE SCALE GENOMIC DNA]</scope>
    <source>
        <strain evidence="17">DSM 18887</strain>
    </source>
</reference>
<proteinExistence type="predicted"/>
<dbReference type="PANTHER" id="PTHR43395">
    <property type="entry name" value="SENSOR HISTIDINE KINASE CHEA"/>
    <property type="match status" value="1"/>
</dbReference>
<dbReference type="PROSITE" id="PS50110">
    <property type="entry name" value="RESPONSE_REGULATORY"/>
    <property type="match status" value="1"/>
</dbReference>
<dbReference type="InterPro" id="IPR004358">
    <property type="entry name" value="Sig_transdc_His_kin-like_C"/>
</dbReference>
<evidence type="ECO:0000256" key="6">
    <source>
        <dbReference type="ARBA" id="ARBA00022777"/>
    </source>
</evidence>
<feature type="domain" description="HPt" evidence="15">
    <location>
        <begin position="499"/>
        <end position="602"/>
    </location>
</feature>
<dbReference type="InterPro" id="IPR036890">
    <property type="entry name" value="HATPase_C_sf"/>
</dbReference>
<evidence type="ECO:0000313" key="17">
    <source>
        <dbReference type="Proteomes" id="UP000198749"/>
    </source>
</evidence>
<dbReference type="AlphaFoldDB" id="A0A1H9E499"/>
<dbReference type="SUPFAM" id="SSF47226">
    <property type="entry name" value="Histidine-containing phosphotransfer domain, HPT domain"/>
    <property type="match status" value="1"/>
</dbReference>
<gene>
    <name evidence="16" type="ORF">SAMN03080615_00682</name>
</gene>
<comment type="catalytic activity">
    <reaction evidence="1">
        <text>ATP + protein L-histidine = ADP + protein N-phospho-L-histidine.</text>
        <dbReference type="EC" id="2.7.13.3"/>
    </reaction>
</comment>
<dbReference type="EC" id="2.7.13.3" evidence="2"/>
<dbReference type="CDD" id="cd00088">
    <property type="entry name" value="HPT"/>
    <property type="match status" value="1"/>
</dbReference>
<dbReference type="PRINTS" id="PR00344">
    <property type="entry name" value="BCTRLSENSOR"/>
</dbReference>
<protein>
    <recommendedName>
        <fullName evidence="3">Chemotaxis protein CheA</fullName>
        <ecNumber evidence="2">2.7.13.3</ecNumber>
    </recommendedName>
</protein>
<dbReference type="GO" id="GO:0000155">
    <property type="term" value="F:phosphorelay sensor kinase activity"/>
    <property type="evidence" value="ECO:0007669"/>
    <property type="project" value="UniProtKB-ARBA"/>
</dbReference>
<dbReference type="PROSITE" id="PS50894">
    <property type="entry name" value="HPT"/>
    <property type="match status" value="1"/>
</dbReference>
<keyword evidence="17" id="KW-1185">Reference proteome</keyword>
<dbReference type="InterPro" id="IPR003594">
    <property type="entry name" value="HATPase_dom"/>
</dbReference>
<evidence type="ECO:0000259" key="14">
    <source>
        <dbReference type="PROSITE" id="PS50851"/>
    </source>
</evidence>
<dbReference type="InterPro" id="IPR002545">
    <property type="entry name" value="CheW-lke_dom"/>
</dbReference>
<dbReference type="SMART" id="SM00073">
    <property type="entry name" value="HPT"/>
    <property type="match status" value="1"/>
</dbReference>
<evidence type="ECO:0000313" key="16">
    <source>
        <dbReference type="EMBL" id="SEQ20556.1"/>
    </source>
</evidence>
<sequence length="1276" mass="141161">MILESITAAEQFLAQLQRQMDDQPNASDLTEALQQLVDPFSEAGLLGIADGLALFAEQLEQLDQIEEPSEQRVLLLDFHKALDDLIHRPDNGVWQYLLASLSDSHWPEPLPEEDCEFLAELLAQDCDKLTAQLSEAVSATALERVPETVAEVEEATSNSIPGRWVIQLSQLAELDTDSGIVQLHQLAEEAGDEAYTGFADLFALLAEQWQSECDNPQRAELQQQATQLLTTLQPDAVATLLSLMSAPCWQEPLPEDDRAFLQPLLISDLQQLNPPAQTVSDAALSTDPEPPVVTVEVGALPEPAAVPFPAEQSPAEQPPAEHPPQFCQVALEQLQQPGPQLDPAVLEMLTGSLQQLESLWQQNGGNTDTAEALLEKSQKLLDPVIRAMHTVHLSGAADIVLGLQINIDWLQRYPAQLQGQMLLQISALLSDLVSYLDDINDLSRQQVLLDQLEALELPASPTEEQISYIGGLLSLARLQTAHSIEQEWADDSDIQLDIAADIDPQLLDMLFSELPVLSEQLSEQLQSITERQNPDALREAQRAAHTLKGLANMAGISGIANLTHRLEDIFELYTEAGQQPGTQLCNDLTAITDTLAMMCESVINQSAAPENVRAMLQLLMDWHYRLRSEGLELSDSEVVPIQTQPLTAQGPDTETALSLTEEEPPQDAAESSREQTVFRVPQATLDELMRLAGEGTTLNTQLNEQITQLRSYVRLSRDRQRILQRIMFELEQQLHEQFTMQPATDTDDSFDPLEMDRYNEMHTSMSRLQEAAADIQEVEQLMDRHIRRTGELHIVQSGVQKETLEQVLSTRLVEVKSIAARLHRVVRQACRSTGKQAELIIEGEAVRIDSHILSQLTDPLMHIIRNAVDHGLESPQQRQHQGKAEQGRIVLRFWLDQDQVRVECSDDGRGLDAERIREVAIQRGLIGTEVQLSKRDAERLILIPGFSTRDEISQLSGRGIGMDVVHQQIMRLQGVLDIHSDEGEGTTFALSMPSSSLMIKTLLVRAGGQIYALASHGLEQTMISLDGTLNDTAEGMIFEHNGEQFPAYGLEALLGEYGTPYTAGEVHPVLLVNLGQGEKVAVMVRELLAHRELAFKQMGDYLPDLPGIPGLTILANGDTAAVIDLPARIRYKLASQHNLFNPVAVQSDLGLPKLLVVDDSLSARASLSTLLRDTGYDVSTAIDGLDAMNQMRKKRPDLVLTDLEMPRMGGMELTSTIRGREGMSDIPVLMITSRNTQRHRDEAQSSGVSVFLTKPWTENALLDHVQTLLQTTTQTA</sequence>
<dbReference type="Gene3D" id="1.20.120.160">
    <property type="entry name" value="HPT domain"/>
    <property type="match status" value="1"/>
</dbReference>
<dbReference type="PROSITE" id="PS50851">
    <property type="entry name" value="CHEW"/>
    <property type="match status" value="1"/>
</dbReference>
<feature type="domain" description="Response regulatory" evidence="13">
    <location>
        <begin position="1153"/>
        <end position="1269"/>
    </location>
</feature>
<dbReference type="SUPFAM" id="SSF55874">
    <property type="entry name" value="ATPase domain of HSP90 chaperone/DNA topoisomerase II/histidine kinase"/>
    <property type="match status" value="1"/>
</dbReference>
<dbReference type="Pfam" id="PF00072">
    <property type="entry name" value="Response_reg"/>
    <property type="match status" value="1"/>
</dbReference>
<evidence type="ECO:0000256" key="5">
    <source>
        <dbReference type="ARBA" id="ARBA00022679"/>
    </source>
</evidence>
<feature type="domain" description="CheW-like" evidence="14">
    <location>
        <begin position="998"/>
        <end position="1134"/>
    </location>
</feature>
<dbReference type="SUPFAM" id="SSF50341">
    <property type="entry name" value="CheW-like"/>
    <property type="match status" value="1"/>
</dbReference>
<evidence type="ECO:0000256" key="9">
    <source>
        <dbReference type="PROSITE-ProRule" id="PRU00110"/>
    </source>
</evidence>
<dbReference type="InterPro" id="IPR051315">
    <property type="entry name" value="Bact_Chemotaxis_CheA"/>
</dbReference>
<evidence type="ECO:0000259" key="12">
    <source>
        <dbReference type="PROSITE" id="PS50109"/>
    </source>
</evidence>
<dbReference type="InterPro" id="IPR008207">
    <property type="entry name" value="Sig_transdc_His_kin_Hpt_dom"/>
</dbReference>
<keyword evidence="6 16" id="KW-0418">Kinase</keyword>
<dbReference type="Gene3D" id="3.40.50.2300">
    <property type="match status" value="1"/>
</dbReference>
<dbReference type="InterPro" id="IPR036061">
    <property type="entry name" value="CheW-like_dom_sf"/>
</dbReference>